<dbReference type="Proteomes" id="UP000692954">
    <property type="component" value="Unassembled WGS sequence"/>
</dbReference>
<organism evidence="1 2">
    <name type="scientific">Paramecium sonneborni</name>
    <dbReference type="NCBI Taxonomy" id="65129"/>
    <lineage>
        <taxon>Eukaryota</taxon>
        <taxon>Sar</taxon>
        <taxon>Alveolata</taxon>
        <taxon>Ciliophora</taxon>
        <taxon>Intramacronucleata</taxon>
        <taxon>Oligohymenophorea</taxon>
        <taxon>Peniculida</taxon>
        <taxon>Parameciidae</taxon>
        <taxon>Paramecium</taxon>
    </lineage>
</organism>
<dbReference type="AlphaFoldDB" id="A0A8S1K1H7"/>
<keyword evidence="2" id="KW-1185">Reference proteome</keyword>
<protein>
    <submittedName>
        <fullName evidence="1">Uncharacterized protein</fullName>
    </submittedName>
</protein>
<reference evidence="1" key="1">
    <citation type="submission" date="2021-01" db="EMBL/GenBank/DDBJ databases">
        <authorList>
            <consortium name="Genoscope - CEA"/>
            <person name="William W."/>
        </authorList>
    </citation>
    <scope>NUCLEOTIDE SEQUENCE</scope>
</reference>
<accession>A0A8S1K1H7</accession>
<gene>
    <name evidence="1" type="ORF">PSON_ATCC_30995.1.T0030241</name>
</gene>
<proteinExistence type="predicted"/>
<evidence type="ECO:0000313" key="1">
    <source>
        <dbReference type="EMBL" id="CAD8048484.1"/>
    </source>
</evidence>
<name>A0A8S1K1H7_9CILI</name>
<sequence>MLFQIRIRNIISNLLHLLESLIYERQNDTSTNCQKYLNKRLQIKYIDVKMPNIIIKEDFDFIQLIYAWDSLIIQQKDIILELELVIIRFQLNIKQNFQINQQV</sequence>
<dbReference type="EMBL" id="CAJJDN010000003">
    <property type="protein sequence ID" value="CAD8048484.1"/>
    <property type="molecule type" value="Genomic_DNA"/>
</dbReference>
<evidence type="ECO:0000313" key="2">
    <source>
        <dbReference type="Proteomes" id="UP000692954"/>
    </source>
</evidence>
<comment type="caution">
    <text evidence="1">The sequence shown here is derived from an EMBL/GenBank/DDBJ whole genome shotgun (WGS) entry which is preliminary data.</text>
</comment>